<organism evidence="1 2">
    <name type="scientific">Pseudoalteromonas phenolica</name>
    <dbReference type="NCBI Taxonomy" id="161398"/>
    <lineage>
        <taxon>Bacteria</taxon>
        <taxon>Pseudomonadati</taxon>
        <taxon>Pseudomonadota</taxon>
        <taxon>Gammaproteobacteria</taxon>
        <taxon>Alteromonadales</taxon>
        <taxon>Pseudoalteromonadaceae</taxon>
        <taxon>Pseudoalteromonas</taxon>
    </lineage>
</organism>
<reference evidence="1 2" key="1">
    <citation type="submission" date="2015-11" db="EMBL/GenBank/DDBJ databases">
        <authorList>
            <person name="Zhang Y."/>
            <person name="Guo Z."/>
        </authorList>
    </citation>
    <scope>NUCLEOTIDE SEQUENCE [LARGE SCALE GENOMIC DNA]</scope>
    <source>
        <strain evidence="1 2">KCTC 12086</strain>
    </source>
</reference>
<dbReference type="PATRIC" id="fig|161398.10.peg.3699"/>
<evidence type="ECO:0000313" key="2">
    <source>
        <dbReference type="Proteomes" id="UP000061457"/>
    </source>
</evidence>
<proteinExistence type="predicted"/>
<dbReference type="EMBL" id="CP013188">
    <property type="protein sequence ID" value="ALO44097.1"/>
    <property type="molecule type" value="Genomic_DNA"/>
</dbReference>
<dbReference type="AlphaFoldDB" id="A0A0S2K746"/>
<accession>A0A0S2K746</accession>
<evidence type="ECO:0000313" key="1">
    <source>
        <dbReference type="EMBL" id="ALO44097.1"/>
    </source>
</evidence>
<dbReference type="STRING" id="161398.PP2015_3623"/>
<gene>
    <name evidence="1" type="ORF">PP2015_3623</name>
</gene>
<dbReference type="OrthoDB" id="5624951at2"/>
<name>A0A0S2K746_9GAMM</name>
<dbReference type="RefSeq" id="WP_058031982.1">
    <property type="nucleotide sequence ID" value="NZ_CP013188.1"/>
</dbReference>
<sequence>MNIKKDTWQKQERAVRATQLAFDLSSEVQKHIKKQAIDDEVTPSDMIRRILGLEVKSKKTRQRLSFNLSDEELNQLGVQFGIVEPDEARKKRLIKQQVADLLIQFTEQNKQT</sequence>
<dbReference type="KEGG" id="pphe:PP2015_3623"/>
<keyword evidence="2" id="KW-1185">Reference proteome</keyword>
<protein>
    <submittedName>
        <fullName evidence="1">Uncharacterized protein</fullName>
    </submittedName>
</protein>
<dbReference type="Proteomes" id="UP000061457">
    <property type="component" value="Chromosome II"/>
</dbReference>